<dbReference type="Proteomes" id="UP001262410">
    <property type="component" value="Unassembled WGS sequence"/>
</dbReference>
<gene>
    <name evidence="1" type="ORF">E9232_002873</name>
</gene>
<accession>A0ABU1JPV9</accession>
<dbReference type="InterPro" id="IPR029044">
    <property type="entry name" value="Nucleotide-diphossugar_trans"/>
</dbReference>
<evidence type="ECO:0000313" key="1">
    <source>
        <dbReference type="EMBL" id="MDR6290352.1"/>
    </source>
</evidence>
<name>A0ABU1JPV9_9PROT</name>
<evidence type="ECO:0000313" key="2">
    <source>
        <dbReference type="Proteomes" id="UP001262410"/>
    </source>
</evidence>
<evidence type="ECO:0008006" key="3">
    <source>
        <dbReference type="Google" id="ProtNLM"/>
    </source>
</evidence>
<dbReference type="Gene3D" id="3.90.550.40">
    <property type="match status" value="1"/>
</dbReference>
<organism evidence="1 2">
    <name type="scientific">Inquilinus ginsengisoli</name>
    <dbReference type="NCBI Taxonomy" id="363840"/>
    <lineage>
        <taxon>Bacteria</taxon>
        <taxon>Pseudomonadati</taxon>
        <taxon>Pseudomonadota</taxon>
        <taxon>Alphaproteobacteria</taxon>
        <taxon>Rhodospirillales</taxon>
        <taxon>Rhodospirillaceae</taxon>
        <taxon>Inquilinus</taxon>
    </lineage>
</organism>
<dbReference type="EMBL" id="JAVDPW010000004">
    <property type="protein sequence ID" value="MDR6290352.1"/>
    <property type="molecule type" value="Genomic_DNA"/>
</dbReference>
<dbReference type="RefSeq" id="WP_309794821.1">
    <property type="nucleotide sequence ID" value="NZ_JAVDPW010000004.1"/>
</dbReference>
<dbReference type="SUPFAM" id="SSF53448">
    <property type="entry name" value="Nucleotide-diphospho-sugar transferases"/>
    <property type="match status" value="1"/>
</dbReference>
<reference evidence="1 2" key="1">
    <citation type="submission" date="2023-07" db="EMBL/GenBank/DDBJ databases">
        <title>Sorghum-associated microbial communities from plants grown in Nebraska, USA.</title>
        <authorList>
            <person name="Schachtman D."/>
        </authorList>
    </citation>
    <scope>NUCLEOTIDE SEQUENCE [LARGE SCALE GENOMIC DNA]</scope>
    <source>
        <strain evidence="1 2">584</strain>
    </source>
</reference>
<proteinExistence type="predicted"/>
<comment type="caution">
    <text evidence="1">The sequence shown here is derived from an EMBL/GenBank/DDBJ whole genome shotgun (WGS) entry which is preliminary data.</text>
</comment>
<keyword evidence="2" id="KW-1185">Reference proteome</keyword>
<sequence>MLPVSALQSMNVLLATPCYISAVSMNYVTSLFEFTHEAIRLGLRSSLHMRSESLVPRGRNEIVKFFLMNEQYTHLFWIDSDIVFQPAAAIRLLLSDHDVAAGIYPIKRFNWPQQGLPAGMTKDAFEALYTDYPFNPVGLGSEPLAKFVGEEGFVEVAEAPTGFMVIKRHVFSRLMQHYPRLNYVPDGPPNNPEAPFYWLFFDCMVDPDTNRYLSEDYAFCRRWRDIGGKVHADLQSDLGHLGQHMFRGNFAESVRQRAHDPRNKPQI</sequence>
<protein>
    <recommendedName>
        <fullName evidence="3">Nucleotide-diphospho-sugar transferase</fullName>
    </recommendedName>
</protein>